<dbReference type="InterPro" id="IPR053162">
    <property type="entry name" value="DnaD"/>
</dbReference>
<sequence length="208" mass="24315">VRYIPVPAPVFGELLQEIQDITELKIILRIIRLIHNKKGLERYVSIDELLADRVLSVGIGSMDLDSRRTHILQSLESSEKRKILIKINRKDTGAFAYFLNTEFERQAIGKMKDFEHQSDFEPWETGEDRPNIYSLYEQNIGILTPIVAEKIGEAEQRYPVEWIEEAITEAVSLNSRNWRYISRILERWEIEGKQNGESRKHSGKARYI</sequence>
<dbReference type="InterPro" id="IPR034829">
    <property type="entry name" value="DnaD-like_sf"/>
</dbReference>
<dbReference type="NCBIfam" id="TIGR01446">
    <property type="entry name" value="DnaD_dom"/>
    <property type="match status" value="1"/>
</dbReference>
<dbReference type="AlphaFoldDB" id="A0A382YZI7"/>
<accession>A0A382YZI7</accession>
<protein>
    <recommendedName>
        <fullName evidence="1">DnaB/C C-terminal domain-containing protein</fullName>
    </recommendedName>
</protein>
<proteinExistence type="predicted"/>
<feature type="domain" description="DnaB/C C-terminal" evidence="1">
    <location>
        <begin position="133"/>
        <end position="192"/>
    </location>
</feature>
<dbReference type="InterPro" id="IPR006343">
    <property type="entry name" value="DnaB/C_C"/>
</dbReference>
<dbReference type="PANTHER" id="PTHR37293:SF5">
    <property type="entry name" value="DNA REPLICATION PROTEIN"/>
    <property type="match status" value="1"/>
</dbReference>
<dbReference type="SUPFAM" id="SSF158499">
    <property type="entry name" value="DnaD domain-like"/>
    <property type="match status" value="1"/>
</dbReference>
<gene>
    <name evidence="2" type="ORF">METZ01_LOCUS440772</name>
</gene>
<dbReference type="PANTHER" id="PTHR37293">
    <property type="entry name" value="PHAGE REPLICATION PROTEIN-RELATED"/>
    <property type="match status" value="1"/>
</dbReference>
<dbReference type="Gene3D" id="1.10.10.630">
    <property type="entry name" value="DnaD domain-like"/>
    <property type="match status" value="1"/>
</dbReference>
<evidence type="ECO:0000259" key="1">
    <source>
        <dbReference type="Pfam" id="PF07261"/>
    </source>
</evidence>
<name>A0A382YZI7_9ZZZZ</name>
<feature type="non-terminal residue" evidence="2">
    <location>
        <position position="1"/>
    </location>
</feature>
<organism evidence="2">
    <name type="scientific">marine metagenome</name>
    <dbReference type="NCBI Taxonomy" id="408172"/>
    <lineage>
        <taxon>unclassified sequences</taxon>
        <taxon>metagenomes</taxon>
        <taxon>ecological metagenomes</taxon>
    </lineage>
</organism>
<evidence type="ECO:0000313" key="2">
    <source>
        <dbReference type="EMBL" id="SVD87918.1"/>
    </source>
</evidence>
<dbReference type="EMBL" id="UINC01179300">
    <property type="protein sequence ID" value="SVD87918.1"/>
    <property type="molecule type" value="Genomic_DNA"/>
</dbReference>
<dbReference type="Pfam" id="PF07261">
    <property type="entry name" value="DnaB_2"/>
    <property type="match status" value="1"/>
</dbReference>
<reference evidence="2" key="1">
    <citation type="submission" date="2018-05" db="EMBL/GenBank/DDBJ databases">
        <authorList>
            <person name="Lanie J.A."/>
            <person name="Ng W.-L."/>
            <person name="Kazmierczak K.M."/>
            <person name="Andrzejewski T.M."/>
            <person name="Davidsen T.M."/>
            <person name="Wayne K.J."/>
            <person name="Tettelin H."/>
            <person name="Glass J.I."/>
            <person name="Rusch D."/>
            <person name="Podicherti R."/>
            <person name="Tsui H.-C.T."/>
            <person name="Winkler M.E."/>
        </authorList>
    </citation>
    <scope>NUCLEOTIDE SEQUENCE</scope>
</reference>